<dbReference type="SUPFAM" id="SSF53335">
    <property type="entry name" value="S-adenosyl-L-methionine-dependent methyltransferases"/>
    <property type="match status" value="1"/>
</dbReference>
<accession>A0ABW3GYH0</accession>
<dbReference type="InterPro" id="IPR048647">
    <property type="entry name" value="RlmA_N"/>
</dbReference>
<organism evidence="3 4">
    <name type="scientific">Savagea faecisuis</name>
    <dbReference type="NCBI Taxonomy" id="1274803"/>
    <lineage>
        <taxon>Bacteria</taxon>
        <taxon>Bacillati</taxon>
        <taxon>Bacillota</taxon>
        <taxon>Bacilli</taxon>
        <taxon>Bacillales</taxon>
        <taxon>Caryophanaceae</taxon>
        <taxon>Savagea</taxon>
    </lineage>
</organism>
<keyword evidence="3" id="KW-0489">Methyltransferase</keyword>
<dbReference type="InterPro" id="IPR041698">
    <property type="entry name" value="Methyltransf_25"/>
</dbReference>
<dbReference type="PANTHER" id="PTHR43460:SF1">
    <property type="entry name" value="METHYLTRANSFERASE TYPE 11 DOMAIN-CONTAINING PROTEIN"/>
    <property type="match status" value="1"/>
</dbReference>
<dbReference type="InterPro" id="IPR016718">
    <property type="entry name" value="rRNA_m1G-MeTrfase_A_prd"/>
</dbReference>
<sequence length="280" mass="32430">MMRSKKQQAASRIEQWGNCFRCPHCHTDLHFEQETFRCEKGHTFDLAKQGYAYLFNGQPMNDYSKALFEARERIIVDLDLYAPVHETLASWLEEMGYLSGRLLDAGSGEGSQLHQVLQRVPNVQAIGIDLAKDGVQQAAKQYNEATWFVNDLANLAFQDETFDVILNMLSPANYDEFDRVLKAGGYLVKIIPNPHYLRELREAVYEASDERSTYNNEKTRRLIEARYDIVKEFQWTYSVTLTEQEWQALVRMTPLTWNIQQDIPYESSITIDLVGLVVQK</sequence>
<dbReference type="CDD" id="cd02440">
    <property type="entry name" value="AdoMet_MTases"/>
    <property type="match status" value="1"/>
</dbReference>
<dbReference type="GO" id="GO:0008168">
    <property type="term" value="F:methyltransferase activity"/>
    <property type="evidence" value="ECO:0007669"/>
    <property type="project" value="UniProtKB-KW"/>
</dbReference>
<protein>
    <submittedName>
        <fullName evidence="3">RNA methyltransferase</fullName>
    </submittedName>
</protein>
<evidence type="ECO:0000259" key="1">
    <source>
        <dbReference type="Pfam" id="PF13649"/>
    </source>
</evidence>
<dbReference type="EMBL" id="JBHTJF010000027">
    <property type="protein sequence ID" value="MFD0943772.1"/>
    <property type="molecule type" value="Genomic_DNA"/>
</dbReference>
<dbReference type="InterPro" id="IPR029063">
    <property type="entry name" value="SAM-dependent_MTases_sf"/>
</dbReference>
<evidence type="ECO:0000313" key="3">
    <source>
        <dbReference type="EMBL" id="MFD0943772.1"/>
    </source>
</evidence>
<evidence type="ECO:0000313" key="4">
    <source>
        <dbReference type="Proteomes" id="UP001596976"/>
    </source>
</evidence>
<dbReference type="Proteomes" id="UP001596976">
    <property type="component" value="Unassembled WGS sequence"/>
</dbReference>
<keyword evidence="4" id="KW-1185">Reference proteome</keyword>
<dbReference type="PANTHER" id="PTHR43460">
    <property type="entry name" value="METHYLTRANSFERASE"/>
    <property type="match status" value="1"/>
</dbReference>
<reference evidence="4" key="1">
    <citation type="journal article" date="2019" name="Int. J. Syst. Evol. Microbiol.">
        <title>The Global Catalogue of Microorganisms (GCM) 10K type strain sequencing project: providing services to taxonomists for standard genome sequencing and annotation.</title>
        <authorList>
            <consortium name="The Broad Institute Genomics Platform"/>
            <consortium name="The Broad Institute Genome Sequencing Center for Infectious Disease"/>
            <person name="Wu L."/>
            <person name="Ma J."/>
        </authorList>
    </citation>
    <scope>NUCLEOTIDE SEQUENCE [LARGE SCALE GENOMIC DNA]</scope>
    <source>
        <strain evidence="4">CCUG 63563</strain>
    </source>
</reference>
<dbReference type="Pfam" id="PF21302">
    <property type="entry name" value="Zn_ribbon_RlmA"/>
    <property type="match status" value="1"/>
</dbReference>
<dbReference type="Pfam" id="PF13649">
    <property type="entry name" value="Methyltransf_25"/>
    <property type="match status" value="1"/>
</dbReference>
<name>A0ABW3GYH0_9BACL</name>
<gene>
    <name evidence="3" type="ORF">ACFQ0V_08335</name>
</gene>
<proteinExistence type="predicted"/>
<evidence type="ECO:0000259" key="2">
    <source>
        <dbReference type="Pfam" id="PF21302"/>
    </source>
</evidence>
<dbReference type="InterPro" id="IPR052939">
    <property type="entry name" value="23S_rRNA_MeTrnsfrase_RlmA"/>
</dbReference>
<keyword evidence="3" id="KW-0808">Transferase</keyword>
<dbReference type="RefSeq" id="WP_381012168.1">
    <property type="nucleotide sequence ID" value="NZ_JBHTJF010000027.1"/>
</dbReference>
<dbReference type="GO" id="GO:0032259">
    <property type="term" value="P:methylation"/>
    <property type="evidence" value="ECO:0007669"/>
    <property type="project" value="UniProtKB-KW"/>
</dbReference>
<dbReference type="PIRSF" id="PIRSF018249">
    <property type="entry name" value="MyrA_prd"/>
    <property type="match status" value="1"/>
</dbReference>
<dbReference type="Gene3D" id="3.40.50.150">
    <property type="entry name" value="Vaccinia Virus protein VP39"/>
    <property type="match status" value="1"/>
</dbReference>
<feature type="domain" description="23S rRNA (guanine(745)-N(1))-methyltransferase N-terminal" evidence="2">
    <location>
        <begin position="20"/>
        <end position="54"/>
    </location>
</feature>
<feature type="domain" description="Methyltransferase" evidence="1">
    <location>
        <begin position="103"/>
        <end position="185"/>
    </location>
</feature>
<comment type="caution">
    <text evidence="3">The sequence shown here is derived from an EMBL/GenBank/DDBJ whole genome shotgun (WGS) entry which is preliminary data.</text>
</comment>